<dbReference type="Gene3D" id="3.30.2310.20">
    <property type="entry name" value="RelE-like"/>
    <property type="match status" value="1"/>
</dbReference>
<dbReference type="EMBL" id="CP014168">
    <property type="protein sequence ID" value="AOH82727.1"/>
    <property type="molecule type" value="Genomic_DNA"/>
</dbReference>
<accession>A0A1B3Z5M6</accession>
<dbReference type="InterPro" id="IPR007712">
    <property type="entry name" value="RelE/ParE_toxin"/>
</dbReference>
<evidence type="ECO:0000256" key="1">
    <source>
        <dbReference type="ARBA" id="ARBA00022649"/>
    </source>
</evidence>
<keyword evidence="1" id="KW-1277">Toxin-antitoxin system</keyword>
<name>A0A1B3Z5M6_9SPHN</name>
<evidence type="ECO:0000313" key="3">
    <source>
        <dbReference type="Proteomes" id="UP000094256"/>
    </source>
</evidence>
<dbReference type="OrthoDB" id="7173315at2"/>
<dbReference type="AlphaFoldDB" id="A0A1B3Z5M6"/>
<dbReference type="STRING" id="1560345.AWL63_00765"/>
<dbReference type="RefSeq" id="WP_069203311.1">
    <property type="nucleotide sequence ID" value="NZ_CP014168.1"/>
</dbReference>
<sequence>MAAWRIQEAADRRLDDIYTYTRDTWGDVQADLYLRGLFACFDDIAARRLVWRAVPRELGVDGFYCRYEHHYIYWRVLPDGAVGIVTILHERMHRIDRFRDDMPV</sequence>
<dbReference type="InterPro" id="IPR035093">
    <property type="entry name" value="RelE/ParE_toxin_dom_sf"/>
</dbReference>
<evidence type="ECO:0000313" key="2">
    <source>
        <dbReference type="EMBL" id="AOH82727.1"/>
    </source>
</evidence>
<dbReference type="KEGG" id="span:AWL63_00765"/>
<reference evidence="2 3" key="1">
    <citation type="submission" date="2016-01" db="EMBL/GenBank/DDBJ databases">
        <title>Complete genome and mega plasmid sequence of Sphingomonas panacis DCY99 elicits systemic resistance in rice to Xanthomonas oryzae.</title>
        <authorList>
            <person name="Kim Y.J."/>
            <person name="Yang D.C."/>
            <person name="Sing P."/>
        </authorList>
    </citation>
    <scope>NUCLEOTIDE SEQUENCE [LARGE SCALE GENOMIC DNA]</scope>
    <source>
        <strain evidence="2 3">DCY99</strain>
    </source>
</reference>
<dbReference type="Pfam" id="PF05016">
    <property type="entry name" value="ParE_toxin"/>
    <property type="match status" value="1"/>
</dbReference>
<organism evidence="2 3">
    <name type="scientific">Sphingomonas panacis</name>
    <dbReference type="NCBI Taxonomy" id="1560345"/>
    <lineage>
        <taxon>Bacteria</taxon>
        <taxon>Pseudomonadati</taxon>
        <taxon>Pseudomonadota</taxon>
        <taxon>Alphaproteobacteria</taxon>
        <taxon>Sphingomonadales</taxon>
        <taxon>Sphingomonadaceae</taxon>
        <taxon>Sphingomonas</taxon>
    </lineage>
</organism>
<keyword evidence="3" id="KW-1185">Reference proteome</keyword>
<dbReference type="Proteomes" id="UP000094256">
    <property type="component" value="Chromosome"/>
</dbReference>
<protein>
    <submittedName>
        <fullName evidence="2">Plasmid stabilization protein</fullName>
    </submittedName>
</protein>
<proteinExistence type="predicted"/>
<gene>
    <name evidence="2" type="ORF">AWL63_00765</name>
</gene>